<accession>A0A4C1VNS3</accession>
<gene>
    <name evidence="2" type="ORF">EVAR_19191_1</name>
</gene>
<proteinExistence type="predicted"/>
<organism evidence="2 3">
    <name type="scientific">Eumeta variegata</name>
    <name type="common">Bagworm moth</name>
    <name type="synonym">Eumeta japonica</name>
    <dbReference type="NCBI Taxonomy" id="151549"/>
    <lineage>
        <taxon>Eukaryota</taxon>
        <taxon>Metazoa</taxon>
        <taxon>Ecdysozoa</taxon>
        <taxon>Arthropoda</taxon>
        <taxon>Hexapoda</taxon>
        <taxon>Insecta</taxon>
        <taxon>Pterygota</taxon>
        <taxon>Neoptera</taxon>
        <taxon>Endopterygota</taxon>
        <taxon>Lepidoptera</taxon>
        <taxon>Glossata</taxon>
        <taxon>Ditrysia</taxon>
        <taxon>Tineoidea</taxon>
        <taxon>Psychidae</taxon>
        <taxon>Oiketicinae</taxon>
        <taxon>Eumeta</taxon>
    </lineage>
</organism>
<comment type="caution">
    <text evidence="2">The sequence shown here is derived from an EMBL/GenBank/DDBJ whole genome shotgun (WGS) entry which is preliminary data.</text>
</comment>
<name>A0A4C1VNS3_EUMVA</name>
<dbReference type="AlphaFoldDB" id="A0A4C1VNS3"/>
<evidence type="ECO:0000313" key="3">
    <source>
        <dbReference type="Proteomes" id="UP000299102"/>
    </source>
</evidence>
<evidence type="ECO:0000313" key="2">
    <source>
        <dbReference type="EMBL" id="GBP40062.1"/>
    </source>
</evidence>
<protein>
    <submittedName>
        <fullName evidence="2">Uncharacterized protein</fullName>
    </submittedName>
</protein>
<reference evidence="2 3" key="1">
    <citation type="journal article" date="2019" name="Commun. Biol.">
        <title>The bagworm genome reveals a unique fibroin gene that provides high tensile strength.</title>
        <authorList>
            <person name="Kono N."/>
            <person name="Nakamura H."/>
            <person name="Ohtoshi R."/>
            <person name="Tomita M."/>
            <person name="Numata K."/>
            <person name="Arakawa K."/>
        </authorList>
    </citation>
    <scope>NUCLEOTIDE SEQUENCE [LARGE SCALE GENOMIC DNA]</scope>
</reference>
<keyword evidence="3" id="KW-1185">Reference proteome</keyword>
<dbReference type="Proteomes" id="UP000299102">
    <property type="component" value="Unassembled WGS sequence"/>
</dbReference>
<evidence type="ECO:0000256" key="1">
    <source>
        <dbReference type="SAM" id="MobiDB-lite"/>
    </source>
</evidence>
<dbReference type="EMBL" id="BGZK01000375">
    <property type="protein sequence ID" value="GBP40062.1"/>
    <property type="molecule type" value="Genomic_DNA"/>
</dbReference>
<sequence>MLREVTYETSSDDKGDSSQKKTLLTRLNGLTRRLEAFLEDTGTDYQKKGQSRLKRDVWLLYQYPTNWNAGEKEEGSGKVLPAHCLIRRQLRLAEFRALYCTTIPLWQSEYRIKA</sequence>
<feature type="region of interest" description="Disordered" evidence="1">
    <location>
        <begin position="1"/>
        <end position="20"/>
    </location>
</feature>
<feature type="compositionally biased region" description="Basic and acidic residues" evidence="1">
    <location>
        <begin position="1"/>
        <end position="19"/>
    </location>
</feature>